<dbReference type="EMBL" id="LXQA010950223">
    <property type="protein sequence ID" value="MCI78412.1"/>
    <property type="molecule type" value="Genomic_DNA"/>
</dbReference>
<comment type="caution">
    <text evidence="1">The sequence shown here is derived from an EMBL/GenBank/DDBJ whole genome shotgun (WGS) entry which is preliminary data.</text>
</comment>
<dbReference type="AlphaFoldDB" id="A0A392UTE9"/>
<proteinExistence type="predicted"/>
<organism evidence="1 2">
    <name type="scientific">Trifolium medium</name>
    <dbReference type="NCBI Taxonomy" id="97028"/>
    <lineage>
        <taxon>Eukaryota</taxon>
        <taxon>Viridiplantae</taxon>
        <taxon>Streptophyta</taxon>
        <taxon>Embryophyta</taxon>
        <taxon>Tracheophyta</taxon>
        <taxon>Spermatophyta</taxon>
        <taxon>Magnoliopsida</taxon>
        <taxon>eudicotyledons</taxon>
        <taxon>Gunneridae</taxon>
        <taxon>Pentapetalae</taxon>
        <taxon>rosids</taxon>
        <taxon>fabids</taxon>
        <taxon>Fabales</taxon>
        <taxon>Fabaceae</taxon>
        <taxon>Papilionoideae</taxon>
        <taxon>50 kb inversion clade</taxon>
        <taxon>NPAAA clade</taxon>
        <taxon>Hologalegina</taxon>
        <taxon>IRL clade</taxon>
        <taxon>Trifolieae</taxon>
        <taxon>Trifolium</taxon>
    </lineage>
</organism>
<evidence type="ECO:0000313" key="2">
    <source>
        <dbReference type="Proteomes" id="UP000265520"/>
    </source>
</evidence>
<keyword evidence="2" id="KW-1185">Reference proteome</keyword>
<evidence type="ECO:0000313" key="1">
    <source>
        <dbReference type="EMBL" id="MCI78412.1"/>
    </source>
</evidence>
<sequence length="73" mass="7403">PPHHRVQIGAGSVSFFFSGASGFSSSCSSSIFFFLEFWPSTIAPPAFPMVDAGSYGGGRSSFVSGAGGGCEGM</sequence>
<accession>A0A392UTE9</accession>
<name>A0A392UTE9_9FABA</name>
<feature type="non-terminal residue" evidence="1">
    <location>
        <position position="73"/>
    </location>
</feature>
<protein>
    <submittedName>
        <fullName evidence="1">Uncharacterized protein</fullName>
    </submittedName>
</protein>
<gene>
    <name evidence="1" type="ORF">A2U01_0099682</name>
</gene>
<dbReference type="Proteomes" id="UP000265520">
    <property type="component" value="Unassembled WGS sequence"/>
</dbReference>
<feature type="non-terminal residue" evidence="1">
    <location>
        <position position="1"/>
    </location>
</feature>
<reference evidence="1 2" key="1">
    <citation type="journal article" date="2018" name="Front. Plant Sci.">
        <title>Red Clover (Trifolium pratense) and Zigzag Clover (T. medium) - A Picture of Genomic Similarities and Differences.</title>
        <authorList>
            <person name="Dluhosova J."/>
            <person name="Istvanek J."/>
            <person name="Nedelnik J."/>
            <person name="Repkova J."/>
        </authorList>
    </citation>
    <scope>NUCLEOTIDE SEQUENCE [LARGE SCALE GENOMIC DNA]</scope>
    <source>
        <strain evidence="2">cv. 10/8</strain>
        <tissue evidence="1">Leaf</tissue>
    </source>
</reference>